<evidence type="ECO:0000313" key="2">
    <source>
        <dbReference type="EMBL" id="QXJ21689.1"/>
    </source>
</evidence>
<proteinExistence type="predicted"/>
<reference evidence="2" key="1">
    <citation type="submission" date="2020-07" db="EMBL/GenBank/DDBJ databases">
        <authorList>
            <person name="Tarantini F.S."/>
            <person name="Hong K.W."/>
            <person name="Chan K.G."/>
        </authorList>
    </citation>
    <scope>NUCLEOTIDE SEQUENCE</scope>
    <source>
        <strain evidence="2">32-07</strain>
    </source>
</reference>
<gene>
    <name evidence="2" type="ORF">AGRA3207_002567</name>
</gene>
<dbReference type="Pfam" id="PF14028">
    <property type="entry name" value="Lant_dehydr_C"/>
    <property type="match status" value="1"/>
</dbReference>
<dbReference type="NCBIfam" id="TIGR03891">
    <property type="entry name" value="thiopep_ocin"/>
    <property type="match status" value="1"/>
</dbReference>
<sequence>MDEIPCERSSWNQVNIAFPGKDARERERQAAAHLARILPAAEADGLITSWFFVRKDRWRVRYLPAEPGDRSVRSLLTQGVAWTSEIYEPEIHAFGGPASMDSTHDLFHADSRHVLTFLNGAPSDRRERSLILLTALMRASGLELGEQGDVWARIAEQRSALRGAPPAPDTWASFTDDVRRLLLGRPRPADIGNDWLTAFEKTGRQLRALRESGRLTRGIRAVTTLHVIFHWNRIGITGPAQAALAQAAKEATLPPH</sequence>
<dbReference type="Proteomes" id="UP001049518">
    <property type="component" value="Chromosome"/>
</dbReference>
<accession>A0ABX8QSA0</accession>
<dbReference type="EMBL" id="CP059572">
    <property type="protein sequence ID" value="QXJ21689.1"/>
    <property type="molecule type" value="Genomic_DNA"/>
</dbReference>
<keyword evidence="3" id="KW-1185">Reference proteome</keyword>
<evidence type="ECO:0000259" key="1">
    <source>
        <dbReference type="Pfam" id="PF14028"/>
    </source>
</evidence>
<organism evidence="2 3">
    <name type="scientific">Actinomadura graeca</name>
    <dbReference type="NCBI Taxonomy" id="2750812"/>
    <lineage>
        <taxon>Bacteria</taxon>
        <taxon>Bacillati</taxon>
        <taxon>Actinomycetota</taxon>
        <taxon>Actinomycetes</taxon>
        <taxon>Streptosporangiales</taxon>
        <taxon>Thermomonosporaceae</taxon>
        <taxon>Actinomadura</taxon>
    </lineage>
</organism>
<feature type="domain" description="Thiopeptide-type bacteriocin biosynthesis" evidence="1">
    <location>
        <begin position="27"/>
        <end position="250"/>
    </location>
</feature>
<evidence type="ECO:0000313" key="3">
    <source>
        <dbReference type="Proteomes" id="UP001049518"/>
    </source>
</evidence>
<protein>
    <submittedName>
        <fullName evidence="2">Bacteriocin biosynthesis protein</fullName>
    </submittedName>
</protein>
<dbReference type="RefSeq" id="WP_231334859.1">
    <property type="nucleotide sequence ID" value="NZ_CP059572.1"/>
</dbReference>
<dbReference type="InterPro" id="IPR023809">
    <property type="entry name" value="Thiopep_bacteriocin_synth_dom"/>
</dbReference>
<name>A0ABX8QSA0_9ACTN</name>